<dbReference type="AlphaFoldDB" id="A0A9X2WX37"/>
<dbReference type="Proteomes" id="UP001155604">
    <property type="component" value="Unassembled WGS sequence"/>
</dbReference>
<organism evidence="1 2">
    <name type="scientific">Shewanella septentrionalis</name>
    <dbReference type="NCBI Taxonomy" id="2952223"/>
    <lineage>
        <taxon>Bacteria</taxon>
        <taxon>Pseudomonadati</taxon>
        <taxon>Pseudomonadota</taxon>
        <taxon>Gammaproteobacteria</taxon>
        <taxon>Alteromonadales</taxon>
        <taxon>Shewanellaceae</taxon>
        <taxon>Shewanella</taxon>
    </lineage>
</organism>
<protein>
    <submittedName>
        <fullName evidence="1">TIGR02444 family protein</fullName>
    </submittedName>
</protein>
<accession>A0A9X2WX37</accession>
<dbReference type="Pfam" id="PF09523">
    <property type="entry name" value="DUF2390"/>
    <property type="match status" value="1"/>
</dbReference>
<dbReference type="RefSeq" id="WP_261273437.1">
    <property type="nucleotide sequence ID" value="NZ_JAMTCC010000033.1"/>
</dbReference>
<evidence type="ECO:0000313" key="2">
    <source>
        <dbReference type="Proteomes" id="UP001155604"/>
    </source>
</evidence>
<name>A0A9X2WX37_9GAMM</name>
<keyword evidence="2" id="KW-1185">Reference proteome</keyword>
<dbReference type="InterPro" id="IPR012659">
    <property type="entry name" value="CHP02444"/>
</dbReference>
<dbReference type="EMBL" id="JAMTCC010000033">
    <property type="protein sequence ID" value="MCT7947085.1"/>
    <property type="molecule type" value="Genomic_DNA"/>
</dbReference>
<dbReference type="NCBIfam" id="TIGR02444">
    <property type="entry name" value="TIGR02444 family protein"/>
    <property type="match status" value="1"/>
</dbReference>
<sequence>MAVLTQFDSQLWQWCDMSYAQNKALCLELQNSCQVNVNLLLLAQYLDITMDVSGPQQYSTDQWQSLMSAVGEWDERFLMPYRKLRKLAKSSLNEQEYQQMLAVELMMERKAQRTILNKLNELSPSGQATNLVSYLSLFGLSDMDANEIGLIAP</sequence>
<proteinExistence type="predicted"/>
<comment type="caution">
    <text evidence="1">The sequence shown here is derived from an EMBL/GenBank/DDBJ whole genome shotgun (WGS) entry which is preliminary data.</text>
</comment>
<gene>
    <name evidence="1" type="ORF">NE536_17130</name>
</gene>
<reference evidence="1" key="1">
    <citation type="journal article" date="2023" name="Int. J. Syst. Evol. Microbiol.">
        <title>&lt;i&gt;Shewanella septentrionalis&lt;/i&gt; sp. nov. and &lt;i&gt;Shewanella holmiensis&lt;/i&gt; sp. nov., isolated from Baltic Sea water and sediments.</title>
        <authorList>
            <person name="Martin-Rodriguez A.J."/>
            <person name="Thorell K."/>
            <person name="Joffre E."/>
            <person name="Jensie-Markopoulos S."/>
            <person name="Moore E.R.B."/>
            <person name="Sjoling A."/>
        </authorList>
    </citation>
    <scope>NUCLEOTIDE SEQUENCE</scope>
    <source>
        <strain evidence="1">SP1W3</strain>
    </source>
</reference>
<evidence type="ECO:0000313" key="1">
    <source>
        <dbReference type="EMBL" id="MCT7947085.1"/>
    </source>
</evidence>